<reference evidence="2" key="1">
    <citation type="submission" date="2022-11" db="EMBL/GenBank/DDBJ databases">
        <authorList>
            <person name="Morgan W.R."/>
            <person name="Tartar A."/>
        </authorList>
    </citation>
    <scope>NUCLEOTIDE SEQUENCE</scope>
    <source>
        <strain evidence="2">ARSEF 373</strain>
    </source>
</reference>
<protein>
    <recommendedName>
        <fullName evidence="1">PDZ domain-containing protein</fullName>
    </recommendedName>
</protein>
<dbReference type="EMBL" id="DAKRPA010000006">
    <property type="protein sequence ID" value="DBA04670.1"/>
    <property type="molecule type" value="Genomic_DNA"/>
</dbReference>
<dbReference type="SUPFAM" id="SSF50156">
    <property type="entry name" value="PDZ domain-like"/>
    <property type="match status" value="1"/>
</dbReference>
<accession>A0AAV2ZNA3</accession>
<dbReference type="Gene3D" id="2.30.42.10">
    <property type="match status" value="1"/>
</dbReference>
<sequence>MNRTFEREEFAAIKIQNFIRTRLARWKRRSKPTQQELQNTGSTDMSMGPAYFSDELHYQYEVLLVHGYQLGVDFFECQNTGYPCVEAAEGNEALPGMWHMRAGDYLIAINEYSAHLSSMPFHVAMDILDSGVRPAVLRFRRPNERDLRRHSSRFSSRLLSLRQTRQKLREKLERSLCYVVWREEEGPLGLGFVQDEVIPYPAIGLIKEEGVVAQPHIRSRLSMGDLLLSINNFDVSSLTYEQVIQTLKYAPKPLVLTFRRTRRQMHSERWCEL</sequence>
<dbReference type="Proteomes" id="UP001146120">
    <property type="component" value="Unassembled WGS sequence"/>
</dbReference>
<keyword evidence="3" id="KW-1185">Reference proteome</keyword>
<dbReference type="PROSITE" id="PS50106">
    <property type="entry name" value="PDZ"/>
    <property type="match status" value="1"/>
</dbReference>
<organism evidence="2 3">
    <name type="scientific">Lagenidium giganteum</name>
    <dbReference type="NCBI Taxonomy" id="4803"/>
    <lineage>
        <taxon>Eukaryota</taxon>
        <taxon>Sar</taxon>
        <taxon>Stramenopiles</taxon>
        <taxon>Oomycota</taxon>
        <taxon>Peronosporomycetes</taxon>
        <taxon>Pythiales</taxon>
        <taxon>Pythiaceae</taxon>
    </lineage>
</organism>
<reference evidence="2" key="2">
    <citation type="journal article" date="2023" name="Microbiol Resour">
        <title>Decontamination and Annotation of the Draft Genome Sequence of the Oomycete Lagenidium giganteum ARSEF 373.</title>
        <authorList>
            <person name="Morgan W.R."/>
            <person name="Tartar A."/>
        </authorList>
    </citation>
    <scope>NUCLEOTIDE SEQUENCE</scope>
    <source>
        <strain evidence="2">ARSEF 373</strain>
    </source>
</reference>
<proteinExistence type="predicted"/>
<evidence type="ECO:0000313" key="3">
    <source>
        <dbReference type="Proteomes" id="UP001146120"/>
    </source>
</evidence>
<dbReference type="AlphaFoldDB" id="A0AAV2ZNA3"/>
<comment type="caution">
    <text evidence="2">The sequence shown here is derived from an EMBL/GenBank/DDBJ whole genome shotgun (WGS) entry which is preliminary data.</text>
</comment>
<evidence type="ECO:0000259" key="1">
    <source>
        <dbReference type="PROSITE" id="PS50106"/>
    </source>
</evidence>
<dbReference type="PROSITE" id="PS50096">
    <property type="entry name" value="IQ"/>
    <property type="match status" value="1"/>
</dbReference>
<dbReference type="InterPro" id="IPR036034">
    <property type="entry name" value="PDZ_sf"/>
</dbReference>
<dbReference type="CDD" id="cd00136">
    <property type="entry name" value="PDZ_canonical"/>
    <property type="match status" value="1"/>
</dbReference>
<feature type="domain" description="PDZ" evidence="1">
    <location>
        <begin position="177"/>
        <end position="262"/>
    </location>
</feature>
<name>A0AAV2ZNA3_9STRA</name>
<dbReference type="InterPro" id="IPR001478">
    <property type="entry name" value="PDZ"/>
</dbReference>
<gene>
    <name evidence="2" type="ORF">N0F65_012253</name>
</gene>
<evidence type="ECO:0000313" key="2">
    <source>
        <dbReference type="EMBL" id="DBA04670.1"/>
    </source>
</evidence>